<evidence type="ECO:0000256" key="1">
    <source>
        <dbReference type="PIRNR" id="PIRNR006162"/>
    </source>
</evidence>
<keyword evidence="1" id="KW-0595">Phospholipid degradation</keyword>
<name>A0A0B3YGP7_9ALTE</name>
<keyword evidence="1" id="KW-0442">Lipid degradation</keyword>
<comment type="function">
    <text evidence="1">Lipid phosphatase which dephosphorylates phosphatidylglycerophosphate (PGP) to phosphatidylglycerol (PG).</text>
</comment>
<dbReference type="OrthoDB" id="9804091at2"/>
<protein>
    <recommendedName>
        <fullName evidence="1">Phosphatidylglycerophosphatase A</fullName>
        <ecNumber evidence="1">3.1.3.27</ecNumber>
    </recommendedName>
    <alternativeName>
        <fullName evidence="1">Phosphatidylglycerolphosphate phosphatase A</fullName>
    </alternativeName>
</protein>
<dbReference type="Proteomes" id="UP000031197">
    <property type="component" value="Unassembled WGS sequence"/>
</dbReference>
<comment type="catalytic activity">
    <reaction evidence="1">
        <text>a 1,2-diacyl-sn-glycero-3-phospho-(1'-sn-glycero-3'-phosphate) + H2O = a 1,2-diacyl-sn-glycero-3-phospho-(1'-sn-glycerol) + phosphate</text>
        <dbReference type="Rhea" id="RHEA:33751"/>
        <dbReference type="ChEBI" id="CHEBI:15377"/>
        <dbReference type="ChEBI" id="CHEBI:43474"/>
        <dbReference type="ChEBI" id="CHEBI:60110"/>
        <dbReference type="ChEBI" id="CHEBI:64716"/>
        <dbReference type="EC" id="3.1.3.27"/>
    </reaction>
</comment>
<dbReference type="PANTHER" id="PTHR36305">
    <property type="entry name" value="PHOSPHATIDYLGLYCEROPHOSPHATASE A"/>
    <property type="match status" value="1"/>
</dbReference>
<dbReference type="InterPro" id="IPR026037">
    <property type="entry name" value="PgpA"/>
</dbReference>
<dbReference type="InterPro" id="IPR007686">
    <property type="entry name" value="YutG/PgpA"/>
</dbReference>
<comment type="subcellular location">
    <subcellularLocation>
        <location evidence="1">Cell inner membrane</location>
        <topology evidence="1">Multi-pass membrane protein</topology>
    </subcellularLocation>
</comment>
<keyword evidence="1" id="KW-0997">Cell inner membrane</keyword>
<feature type="transmembrane region" description="Helical" evidence="2">
    <location>
        <begin position="40"/>
        <end position="68"/>
    </location>
</feature>
<dbReference type="InterPro" id="IPR036681">
    <property type="entry name" value="PgpA-like_sf"/>
</dbReference>
<dbReference type="GO" id="GO:0005886">
    <property type="term" value="C:plasma membrane"/>
    <property type="evidence" value="ECO:0007669"/>
    <property type="project" value="UniProtKB-SubCell"/>
</dbReference>
<dbReference type="CDD" id="cd06971">
    <property type="entry name" value="PgpA"/>
    <property type="match status" value="1"/>
</dbReference>
<dbReference type="PIRSF" id="PIRSF006162">
    <property type="entry name" value="PgpA"/>
    <property type="match status" value="1"/>
</dbReference>
<feature type="transmembrane region" description="Helical" evidence="2">
    <location>
        <begin position="89"/>
        <end position="113"/>
    </location>
</feature>
<keyword evidence="1" id="KW-0378">Hydrolase</keyword>
<keyword evidence="1" id="KW-0479">Metal-binding</keyword>
<keyword evidence="1" id="KW-1003">Cell membrane</keyword>
<evidence type="ECO:0000259" key="3">
    <source>
        <dbReference type="Pfam" id="PF04608"/>
    </source>
</evidence>
<reference evidence="4 5" key="1">
    <citation type="submission" date="2014-12" db="EMBL/GenBank/DDBJ databases">
        <title>Genome sequencing of Alteromonas marina AD001.</title>
        <authorList>
            <person name="Adrian T.G.S."/>
            <person name="Chan K.G."/>
        </authorList>
    </citation>
    <scope>NUCLEOTIDE SEQUENCE [LARGE SCALE GENOMIC DNA]</scope>
    <source>
        <strain evidence="4 5">AD001</strain>
    </source>
</reference>
<evidence type="ECO:0000313" key="4">
    <source>
        <dbReference type="EMBL" id="KHT56461.1"/>
    </source>
</evidence>
<accession>A0A0B3YGP7</accession>
<dbReference type="GO" id="GO:0006655">
    <property type="term" value="P:phosphatidylglycerol biosynthetic process"/>
    <property type="evidence" value="ECO:0007669"/>
    <property type="project" value="UniProtKB-UniPathway"/>
</dbReference>
<feature type="domain" description="YutG/PgpA" evidence="3">
    <location>
        <begin position="18"/>
        <end position="155"/>
    </location>
</feature>
<feature type="transmembrane region" description="Helical" evidence="2">
    <location>
        <begin position="15"/>
        <end position="34"/>
    </location>
</feature>
<sequence length="166" mass="17983">MQAEYRARVSMKNPVHFLALGFGSGLIPFMPGTFGSLAALPLLVACSQITMISFIALTLIFSVVGIYLCGKTADDMQVHDHGSIVWDEIAGMFVTFLFVPISASSLLVGFVLFRLFDILKPWPIGIIDKRLHGGTGIMLDDLIAGAMACGCLHLMMVFWPAALALF</sequence>
<keyword evidence="2" id="KW-1133">Transmembrane helix</keyword>
<dbReference type="UniPathway" id="UPA00084">
    <property type="reaction ID" value="UER00504"/>
</dbReference>
<keyword evidence="1" id="KW-0443">Lipid metabolism</keyword>
<comment type="pathway">
    <text evidence="1">Phospholipid metabolism; phosphatidylglycerol biosynthesis; phosphatidylglycerol from CDP-diacylglycerol: step 2/2.</text>
</comment>
<evidence type="ECO:0000313" key="5">
    <source>
        <dbReference type="Proteomes" id="UP000031197"/>
    </source>
</evidence>
<keyword evidence="1 2" id="KW-0472">Membrane</keyword>
<organism evidence="4 5">
    <name type="scientific">Alteromonas marina</name>
    <dbReference type="NCBI Taxonomy" id="203795"/>
    <lineage>
        <taxon>Bacteria</taxon>
        <taxon>Pseudomonadati</taxon>
        <taxon>Pseudomonadota</taxon>
        <taxon>Gammaproteobacteria</taxon>
        <taxon>Alteromonadales</taxon>
        <taxon>Alteromonadaceae</taxon>
        <taxon>Alteromonas/Salinimonas group</taxon>
        <taxon>Alteromonas</taxon>
    </lineage>
</organism>
<dbReference type="EMBL" id="JWLW01000005">
    <property type="protein sequence ID" value="KHT56461.1"/>
    <property type="molecule type" value="Genomic_DNA"/>
</dbReference>
<keyword evidence="1" id="KW-1208">Phospholipid metabolism</keyword>
<keyword evidence="1 2" id="KW-0812">Transmembrane</keyword>
<dbReference type="AlphaFoldDB" id="A0A0B3YGP7"/>
<feature type="transmembrane region" description="Helical" evidence="2">
    <location>
        <begin position="142"/>
        <end position="165"/>
    </location>
</feature>
<dbReference type="Pfam" id="PF04608">
    <property type="entry name" value="PgpA"/>
    <property type="match status" value="1"/>
</dbReference>
<keyword evidence="5" id="KW-1185">Reference proteome</keyword>
<dbReference type="PANTHER" id="PTHR36305:SF1">
    <property type="entry name" value="PHOSPHATIDYLGLYCEROPHOSPHATASE A"/>
    <property type="match status" value="1"/>
</dbReference>
<comment type="cofactor">
    <cofactor evidence="1">
        <name>Mg(2+)</name>
        <dbReference type="ChEBI" id="CHEBI:18420"/>
    </cofactor>
</comment>
<keyword evidence="1" id="KW-0460">Magnesium</keyword>
<dbReference type="SUPFAM" id="SSF101307">
    <property type="entry name" value="YutG-like"/>
    <property type="match status" value="1"/>
</dbReference>
<comment type="caution">
    <text evidence="4">The sequence shown here is derived from an EMBL/GenBank/DDBJ whole genome shotgun (WGS) entry which is preliminary data.</text>
</comment>
<dbReference type="GO" id="GO:0046872">
    <property type="term" value="F:metal ion binding"/>
    <property type="evidence" value="ECO:0007669"/>
    <property type="project" value="UniProtKB-KW"/>
</dbReference>
<dbReference type="EC" id="3.1.3.27" evidence="1"/>
<proteinExistence type="predicted"/>
<dbReference type="RefSeq" id="WP_039217054.1">
    <property type="nucleotide sequence ID" value="NZ_JWLW01000005.1"/>
</dbReference>
<evidence type="ECO:0000256" key="2">
    <source>
        <dbReference type="SAM" id="Phobius"/>
    </source>
</evidence>
<dbReference type="GO" id="GO:0009395">
    <property type="term" value="P:phospholipid catabolic process"/>
    <property type="evidence" value="ECO:0007669"/>
    <property type="project" value="UniProtKB-KW"/>
</dbReference>
<gene>
    <name evidence="4" type="ORF">RJ41_03675</name>
</gene>
<dbReference type="GO" id="GO:0008962">
    <property type="term" value="F:phosphatidylglycerophosphatase activity"/>
    <property type="evidence" value="ECO:0007669"/>
    <property type="project" value="UniProtKB-EC"/>
</dbReference>